<dbReference type="InterPro" id="IPR006680">
    <property type="entry name" value="Amidohydro-rel"/>
</dbReference>
<organism evidence="9 10">
    <name type="scientific">Phellinidium pouzarii</name>
    <dbReference type="NCBI Taxonomy" id="167371"/>
    <lineage>
        <taxon>Eukaryota</taxon>
        <taxon>Fungi</taxon>
        <taxon>Dikarya</taxon>
        <taxon>Basidiomycota</taxon>
        <taxon>Agaricomycotina</taxon>
        <taxon>Agaricomycetes</taxon>
        <taxon>Hymenochaetales</taxon>
        <taxon>Hymenochaetaceae</taxon>
        <taxon>Phellinidium</taxon>
    </lineage>
</organism>
<dbReference type="GO" id="GO:0046872">
    <property type="term" value="F:metal ion binding"/>
    <property type="evidence" value="ECO:0007669"/>
    <property type="project" value="UniProtKB-KW"/>
</dbReference>
<evidence type="ECO:0000256" key="4">
    <source>
        <dbReference type="ARBA" id="ARBA00022801"/>
    </source>
</evidence>
<dbReference type="GO" id="GO:0005737">
    <property type="term" value="C:cytoplasm"/>
    <property type="evidence" value="ECO:0007669"/>
    <property type="project" value="InterPro"/>
</dbReference>
<accession>A0A4V3XC69</accession>
<dbReference type="InterPro" id="IPR050378">
    <property type="entry name" value="Metallo-dep_Hydrolases_sf"/>
</dbReference>
<dbReference type="PANTHER" id="PTHR11647:SF1">
    <property type="entry name" value="COLLAPSIN RESPONSE MEDIATOR PROTEIN"/>
    <property type="match status" value="1"/>
</dbReference>
<name>A0A4V3XC69_9AGAM</name>
<dbReference type="InterPro" id="IPR011778">
    <property type="entry name" value="Hydantoinase/dihydroPyrase"/>
</dbReference>
<gene>
    <name evidence="9" type="ORF">EW145_g5307</name>
</gene>
<keyword evidence="10" id="KW-1185">Reference proteome</keyword>
<dbReference type="Proteomes" id="UP000308199">
    <property type="component" value="Unassembled WGS sequence"/>
</dbReference>
<comment type="catalytic activity">
    <reaction evidence="5">
        <text>5,6-dihydrouracil + H2O = 3-(carbamoylamino)propanoate + H(+)</text>
        <dbReference type="Rhea" id="RHEA:16121"/>
        <dbReference type="ChEBI" id="CHEBI:11892"/>
        <dbReference type="ChEBI" id="CHEBI:15377"/>
        <dbReference type="ChEBI" id="CHEBI:15378"/>
        <dbReference type="ChEBI" id="CHEBI:15901"/>
        <dbReference type="EC" id="3.5.2.2"/>
    </reaction>
</comment>
<dbReference type="AlphaFoldDB" id="A0A4V3XC69"/>
<evidence type="ECO:0000256" key="5">
    <source>
        <dbReference type="ARBA" id="ARBA00036696"/>
    </source>
</evidence>
<dbReference type="OrthoDB" id="1924787at2759"/>
<sequence length="516" mass="57139">MASSFYVFDSVIKNGIVVTASDEVRCDIGIKDGLVKVLAHDLPISPRTVVIDAEGGYVTLYLLTNILTFHRHVHIAQSGSGKHLGARSADDWTSATRSAIAGGTTSVIAFAVQSRGTSMNAAVDEYHQLAEGAAMCDYSFHIIVTDPTEEQMKVELPKLVKRGITSAKIYMTYPVLKLSDGQVLDMLCSARRTGVTTMIHCENSDMIDWMSKSLVERGMTEPWHHGTSRPNIVEAEATNRAIALAELMDAPMLIVHVSDPSAMRTIRKAQTRLLPIYAETCPHYLLLSGDKMRAPGFEGAKCVCAPPLRDNPEDKDKIWEGLRNGTFTVYSSDHAPTNYFDERGKQLGMIHNPKNNPQGNFRTIPNGLPGVETRTPLLWSEGVLKRKISRQRFVELNSLNAAKLYGMYPRKGTIQPGSDADLVIWRPESARKPYTISNEKLHHNADYTPFEDMVLADWPRYTILRGKIAYDGQTNAVTLAAGEGKFIARGMSSLSGPRDQWLSAWRPDEECSAVEK</sequence>
<dbReference type="EMBL" id="SGPK01000317">
    <property type="protein sequence ID" value="THH04723.1"/>
    <property type="molecule type" value="Genomic_DNA"/>
</dbReference>
<evidence type="ECO:0000313" key="9">
    <source>
        <dbReference type="EMBL" id="THH04723.1"/>
    </source>
</evidence>
<proteinExistence type="inferred from homology"/>
<evidence type="ECO:0000256" key="2">
    <source>
        <dbReference type="ARBA" id="ARBA00008829"/>
    </source>
</evidence>
<feature type="modified residue" description="N6-carboxylysine" evidence="7">
    <location>
        <position position="168"/>
    </location>
</feature>
<dbReference type="SUPFAM" id="SSF51556">
    <property type="entry name" value="Metallo-dependent hydrolases"/>
    <property type="match status" value="1"/>
</dbReference>
<dbReference type="NCBIfam" id="TIGR02033">
    <property type="entry name" value="D-hydantoinase"/>
    <property type="match status" value="1"/>
</dbReference>
<comment type="cofactor">
    <cofactor evidence="1">
        <name>Zn(2+)</name>
        <dbReference type="ChEBI" id="CHEBI:29105"/>
    </cofactor>
</comment>
<dbReference type="GO" id="GO:0004157">
    <property type="term" value="F:dihydropyrimidinase activity"/>
    <property type="evidence" value="ECO:0007669"/>
    <property type="project" value="UniProtKB-EC"/>
</dbReference>
<evidence type="ECO:0000256" key="1">
    <source>
        <dbReference type="ARBA" id="ARBA00001947"/>
    </source>
</evidence>
<protein>
    <recommendedName>
        <fullName evidence="6">dihydropyrimidinase</fullName>
        <ecNumber evidence="6">3.5.2.2</ecNumber>
    </recommendedName>
</protein>
<feature type="domain" description="Amidohydrolase-related" evidence="8">
    <location>
        <begin position="72"/>
        <end position="468"/>
    </location>
</feature>
<evidence type="ECO:0000256" key="7">
    <source>
        <dbReference type="PIRSR" id="PIRSR611778-50"/>
    </source>
</evidence>
<dbReference type="Gene3D" id="3.20.20.140">
    <property type="entry name" value="Metal-dependent hydrolases"/>
    <property type="match status" value="1"/>
</dbReference>
<keyword evidence="3" id="KW-0479">Metal-binding</keyword>
<dbReference type="InterPro" id="IPR032466">
    <property type="entry name" value="Metal_Hydrolase"/>
</dbReference>
<dbReference type="PANTHER" id="PTHR11647">
    <property type="entry name" value="HYDRANTOINASE/DIHYDROPYRIMIDINASE FAMILY MEMBER"/>
    <property type="match status" value="1"/>
</dbReference>
<dbReference type="CDD" id="cd01314">
    <property type="entry name" value="D-HYD"/>
    <property type="match status" value="1"/>
</dbReference>
<comment type="PTM">
    <text evidence="7">Carbamylation allows a single lysine to coordinate two divalent metal cations.</text>
</comment>
<evidence type="ECO:0000256" key="3">
    <source>
        <dbReference type="ARBA" id="ARBA00022723"/>
    </source>
</evidence>
<dbReference type="FunFam" id="3.20.20.140:FF:000174">
    <property type="entry name" value="Dihydropyrimidinase-related protein 2"/>
    <property type="match status" value="1"/>
</dbReference>
<dbReference type="InterPro" id="IPR011059">
    <property type="entry name" value="Metal-dep_hydrolase_composite"/>
</dbReference>
<dbReference type="Pfam" id="PF01979">
    <property type="entry name" value="Amidohydro_1"/>
    <property type="match status" value="1"/>
</dbReference>
<keyword evidence="4" id="KW-0378">Hydrolase</keyword>
<evidence type="ECO:0000256" key="6">
    <source>
        <dbReference type="ARBA" id="ARBA00039113"/>
    </source>
</evidence>
<reference evidence="9 10" key="1">
    <citation type="submission" date="2019-02" db="EMBL/GenBank/DDBJ databases">
        <title>Genome sequencing of the rare red list fungi Phellinidium pouzarii.</title>
        <authorList>
            <person name="Buettner E."/>
            <person name="Kellner H."/>
        </authorList>
    </citation>
    <scope>NUCLEOTIDE SEQUENCE [LARGE SCALE GENOMIC DNA]</scope>
    <source>
        <strain evidence="9 10">DSM 108285</strain>
    </source>
</reference>
<dbReference type="EC" id="3.5.2.2" evidence="6"/>
<dbReference type="SUPFAM" id="SSF51338">
    <property type="entry name" value="Composite domain of metallo-dependent hydrolases"/>
    <property type="match status" value="2"/>
</dbReference>
<comment type="caution">
    <text evidence="9">The sequence shown here is derived from an EMBL/GenBank/DDBJ whole genome shotgun (WGS) entry which is preliminary data.</text>
</comment>
<comment type="similarity">
    <text evidence="2">Belongs to the metallo-dependent hydrolases superfamily. Hydantoinase/dihydropyrimidinase family.</text>
</comment>
<dbReference type="Gene3D" id="2.30.40.10">
    <property type="entry name" value="Urease, subunit C, domain 1"/>
    <property type="match status" value="1"/>
</dbReference>
<evidence type="ECO:0000259" key="8">
    <source>
        <dbReference type="Pfam" id="PF01979"/>
    </source>
</evidence>
<evidence type="ECO:0000313" key="10">
    <source>
        <dbReference type="Proteomes" id="UP000308199"/>
    </source>
</evidence>